<dbReference type="KEGG" id="ksn:43591575"/>
<feature type="compositionally biased region" description="Low complexity" evidence="1">
    <location>
        <begin position="74"/>
        <end position="95"/>
    </location>
</feature>
<name>A0A5M6BV14_9TREE</name>
<dbReference type="Pfam" id="PF08045">
    <property type="entry name" value="CDC14"/>
    <property type="match status" value="1"/>
</dbReference>
<feature type="compositionally biased region" description="Low complexity" evidence="1">
    <location>
        <begin position="402"/>
        <end position="416"/>
    </location>
</feature>
<sequence length="739" mass="79318">MSRPQGHRKSQSTSALSFLATHEEQQSYIPPLPSSRPSPSLSNHASSSTSCAPIPSSHTPKDRDRSKYRHRSQLPSVAESTSSASLSTLPGLTTSNERSAKREKSVPHDVSVEVLEEWLSDIRSLRSSTRRRLAGLKGLERYFVEGCMAQRSDMMERIVSLQLHHALLSLLTRHAQTLSHRASHTSIPAGDDLAMGMIPELTIVVGMLQGLCLLSRGCKRAVGEGWAMEMFIDLLLLLRAQAGQGEEKAIAYNIMELLFCVLVDSPETARRFEKLSGLEAVVRVLKGTGATKDVRMKCIEFLYFYLLPEQTDQQRVVSSASSSGSSASSVDSPLYPPSPLSTSQDSNQSVVSRSGRTSPSAFHRDHLADVDMPFVPMTPRKPPQPALGFLTPSSRKVSICNSTSSTPSLPTVPASPRVMPSSSSRGLAAMLDEVDGSSPTIGVEMPTPRSRRSEVGERSGVGLGLGLPKVGGMTRSSTVQRNLSPTDSSSTSPSFTDPFTLAPSSERSHSGSSGSSTVVPSSRNISRSSTQPSLTILQSGPRLPSTTTSRRVSVRRVSKSPLVQSTVPEQGETPEKRKDASATPTTATSGPRTPKIRHSRTQSHLSALAPPPPVPLVPEVLPVPPSAERASRTPSRPHRAFPAELTRGLPPSASSPSLSSIARGGVPTPLGASKRIPSDKRSIPSSARKEKTPMKKDVKSVEEKKEMLGMWLGNVEQLVQGVEKVSFWGSVGNAGKVKK</sequence>
<reference evidence="2" key="1">
    <citation type="submission" date="2017-08" db="EMBL/GenBank/DDBJ databases">
        <authorList>
            <person name="Cuomo C."/>
            <person name="Billmyre B."/>
            <person name="Heitman J."/>
        </authorList>
    </citation>
    <scope>NUCLEOTIDE SEQUENCE</scope>
    <source>
        <strain evidence="2">CBS 12478</strain>
    </source>
</reference>
<feature type="region of interest" description="Disordered" evidence="1">
    <location>
        <begin position="372"/>
        <end position="391"/>
    </location>
</feature>
<feature type="region of interest" description="Disordered" evidence="1">
    <location>
        <begin position="436"/>
        <end position="701"/>
    </location>
</feature>
<dbReference type="Proteomes" id="UP000322225">
    <property type="component" value="Chromosome 8"/>
</dbReference>
<feature type="region of interest" description="Disordered" evidence="1">
    <location>
        <begin position="398"/>
        <end position="423"/>
    </location>
</feature>
<feature type="compositionally biased region" description="Polar residues" evidence="1">
    <location>
        <begin position="474"/>
        <end position="483"/>
    </location>
</feature>
<feature type="region of interest" description="Disordered" evidence="1">
    <location>
        <begin position="317"/>
        <end position="367"/>
    </location>
</feature>
<dbReference type="OrthoDB" id="5357220at2759"/>
<dbReference type="PANTHER" id="PTHR34065:SF1">
    <property type="entry name" value="CELL DIVISION CONTROL PROTEIN 14"/>
    <property type="match status" value="1"/>
</dbReference>
<feature type="compositionally biased region" description="Low complexity" evidence="1">
    <location>
        <begin position="37"/>
        <end position="57"/>
    </location>
</feature>
<feature type="region of interest" description="Disordered" evidence="1">
    <location>
        <begin position="1"/>
        <end position="107"/>
    </location>
</feature>
<dbReference type="PANTHER" id="PTHR34065">
    <property type="entry name" value="CELL DIVISION CONTROL PROTEIN 14"/>
    <property type="match status" value="1"/>
</dbReference>
<reference evidence="2" key="2">
    <citation type="submission" date="2024-01" db="EMBL/GenBank/DDBJ databases">
        <title>Comparative genomics of Cryptococcus and Kwoniella reveals pathogenesis evolution and contrasting modes of karyotype evolution via chromosome fusion or intercentromeric recombination.</title>
        <authorList>
            <person name="Coelho M.A."/>
            <person name="David-Palma M."/>
            <person name="Shea T."/>
            <person name="Bowers K."/>
            <person name="McGinley-Smith S."/>
            <person name="Mohammad A.W."/>
            <person name="Gnirke A."/>
            <person name="Yurkov A.M."/>
            <person name="Nowrousian M."/>
            <person name="Sun S."/>
            <person name="Cuomo C.A."/>
            <person name="Heitman J."/>
        </authorList>
    </citation>
    <scope>NUCLEOTIDE SEQUENCE</scope>
    <source>
        <strain evidence="2">CBS 12478</strain>
    </source>
</reference>
<evidence type="ECO:0000256" key="1">
    <source>
        <dbReference type="SAM" id="MobiDB-lite"/>
    </source>
</evidence>
<feature type="compositionally biased region" description="Polar residues" evidence="1">
    <location>
        <begin position="524"/>
        <end position="538"/>
    </location>
</feature>
<dbReference type="EMBL" id="CP144058">
    <property type="protein sequence ID" value="WWD20452.1"/>
    <property type="molecule type" value="Genomic_DNA"/>
</dbReference>
<feature type="compositionally biased region" description="Low complexity" evidence="1">
    <location>
        <begin position="317"/>
        <end position="333"/>
    </location>
</feature>
<feature type="compositionally biased region" description="Polar residues" evidence="1">
    <location>
        <begin position="344"/>
        <end position="360"/>
    </location>
</feature>
<evidence type="ECO:0000313" key="3">
    <source>
        <dbReference type="Proteomes" id="UP000322225"/>
    </source>
</evidence>
<feature type="compositionally biased region" description="Basic and acidic residues" evidence="1">
    <location>
        <begin position="676"/>
        <end position="701"/>
    </location>
</feature>
<feature type="compositionally biased region" description="Low complexity" evidence="1">
    <location>
        <begin position="649"/>
        <end position="660"/>
    </location>
</feature>
<evidence type="ECO:0000313" key="2">
    <source>
        <dbReference type="EMBL" id="WWD20452.1"/>
    </source>
</evidence>
<protein>
    <submittedName>
        <fullName evidence="2">Uncharacterized protein</fullName>
    </submittedName>
</protein>
<feature type="compositionally biased region" description="Low complexity" evidence="1">
    <location>
        <begin position="581"/>
        <end position="593"/>
    </location>
</feature>
<dbReference type="InterPro" id="IPR012535">
    <property type="entry name" value="Cell_div_Cdc14"/>
</dbReference>
<feature type="compositionally biased region" description="Pro residues" evidence="1">
    <location>
        <begin position="609"/>
        <end position="625"/>
    </location>
</feature>
<dbReference type="AlphaFoldDB" id="A0A5M6BV14"/>
<feature type="compositionally biased region" description="Basic residues" evidence="1">
    <location>
        <begin position="1"/>
        <end position="10"/>
    </location>
</feature>
<gene>
    <name evidence="2" type="ORF">CI109_104928</name>
</gene>
<keyword evidence="3" id="KW-1185">Reference proteome</keyword>
<dbReference type="RefSeq" id="XP_031858313.1">
    <property type="nucleotide sequence ID" value="XM_032007407.1"/>
</dbReference>
<feature type="compositionally biased region" description="Low complexity" evidence="1">
    <location>
        <begin position="484"/>
        <end position="523"/>
    </location>
</feature>
<feature type="compositionally biased region" description="Basic and acidic residues" evidence="1">
    <location>
        <begin position="98"/>
        <end position="107"/>
    </location>
</feature>
<accession>A0A5M6BV14</accession>
<dbReference type="GeneID" id="43591575"/>
<organism evidence="2 3">
    <name type="scientific">Kwoniella shandongensis</name>
    <dbReference type="NCBI Taxonomy" id="1734106"/>
    <lineage>
        <taxon>Eukaryota</taxon>
        <taxon>Fungi</taxon>
        <taxon>Dikarya</taxon>
        <taxon>Basidiomycota</taxon>
        <taxon>Agaricomycotina</taxon>
        <taxon>Tremellomycetes</taxon>
        <taxon>Tremellales</taxon>
        <taxon>Cryptococcaceae</taxon>
        <taxon>Kwoniella</taxon>
    </lineage>
</organism>
<proteinExistence type="predicted"/>